<dbReference type="Pfam" id="PF11750">
    <property type="entry name" value="DUF3307"/>
    <property type="match status" value="1"/>
</dbReference>
<dbReference type="InterPro" id="IPR021737">
    <property type="entry name" value="Phage_phiKZ_Orf197"/>
</dbReference>
<evidence type="ECO:0008006" key="3">
    <source>
        <dbReference type="Google" id="ProtNLM"/>
    </source>
</evidence>
<accession>A0A0F9ACE3</accession>
<keyword evidence="1" id="KW-0812">Transmembrane</keyword>
<protein>
    <recommendedName>
        <fullName evidence="3">DUF3307 domain-containing protein</fullName>
    </recommendedName>
</protein>
<name>A0A0F9ACE3_9ZZZZ</name>
<feature type="transmembrane region" description="Helical" evidence="1">
    <location>
        <begin position="16"/>
        <end position="36"/>
    </location>
</feature>
<keyword evidence="1" id="KW-1133">Transmembrane helix</keyword>
<evidence type="ECO:0000313" key="2">
    <source>
        <dbReference type="EMBL" id="KKL07219.1"/>
    </source>
</evidence>
<dbReference type="AlphaFoldDB" id="A0A0F9ACE3"/>
<evidence type="ECO:0000256" key="1">
    <source>
        <dbReference type="SAM" id="Phobius"/>
    </source>
</evidence>
<organism evidence="2">
    <name type="scientific">marine sediment metagenome</name>
    <dbReference type="NCBI Taxonomy" id="412755"/>
    <lineage>
        <taxon>unclassified sequences</taxon>
        <taxon>metagenomes</taxon>
        <taxon>ecological metagenomes</taxon>
    </lineage>
</organism>
<feature type="non-terminal residue" evidence="2">
    <location>
        <position position="1"/>
    </location>
</feature>
<proteinExistence type="predicted"/>
<dbReference type="EMBL" id="LAZR01043378">
    <property type="protein sequence ID" value="KKL07219.1"/>
    <property type="molecule type" value="Genomic_DNA"/>
</dbReference>
<sequence length="89" mass="10889">MVLQTPFIAKHKGRDWMLMMDHIILYAGPIIFTLVFFERYQLWKAIFILVGHLLPDLWKSRQPKDEAHWYCLYIDQGIHLFQLIMVWWL</sequence>
<keyword evidence="1" id="KW-0472">Membrane</keyword>
<comment type="caution">
    <text evidence="2">The sequence shown here is derived from an EMBL/GenBank/DDBJ whole genome shotgun (WGS) entry which is preliminary data.</text>
</comment>
<reference evidence="2" key="1">
    <citation type="journal article" date="2015" name="Nature">
        <title>Complex archaea that bridge the gap between prokaryotes and eukaryotes.</title>
        <authorList>
            <person name="Spang A."/>
            <person name="Saw J.H."/>
            <person name="Jorgensen S.L."/>
            <person name="Zaremba-Niedzwiedzka K."/>
            <person name="Martijn J."/>
            <person name="Lind A.E."/>
            <person name="van Eijk R."/>
            <person name="Schleper C."/>
            <person name="Guy L."/>
            <person name="Ettema T.J."/>
        </authorList>
    </citation>
    <scope>NUCLEOTIDE SEQUENCE</scope>
</reference>
<gene>
    <name evidence="2" type="ORF">LCGC14_2588190</name>
</gene>